<dbReference type="InterPro" id="IPR001757">
    <property type="entry name" value="P_typ_ATPase"/>
</dbReference>
<keyword evidence="5 10" id="KW-0547">Nucleotide-binding</keyword>
<keyword evidence="9 10" id="KW-0472">Membrane</keyword>
<feature type="transmembrane region" description="Helical" evidence="10">
    <location>
        <begin position="408"/>
        <end position="431"/>
    </location>
</feature>
<dbReference type="SUPFAM" id="SSF47240">
    <property type="entry name" value="Ferritin-like"/>
    <property type="match status" value="1"/>
</dbReference>
<protein>
    <submittedName>
        <fullName evidence="12">Heavy metal translocating P-type ATPase</fullName>
    </submittedName>
</protein>
<evidence type="ECO:0000313" key="12">
    <source>
        <dbReference type="EMBL" id="ROZ80865.1"/>
    </source>
</evidence>
<dbReference type="Proteomes" id="UP000275199">
    <property type="component" value="Unassembled WGS sequence"/>
</dbReference>
<dbReference type="SUPFAM" id="SSF81665">
    <property type="entry name" value="Calcium ATPase, transmembrane domain M"/>
    <property type="match status" value="1"/>
</dbReference>
<dbReference type="PRINTS" id="PR00119">
    <property type="entry name" value="CATATPASE"/>
</dbReference>
<evidence type="ECO:0000256" key="3">
    <source>
        <dbReference type="ARBA" id="ARBA00022692"/>
    </source>
</evidence>
<gene>
    <name evidence="12" type="ORF">EF096_18635</name>
</gene>
<dbReference type="InterPro" id="IPR036412">
    <property type="entry name" value="HAD-like_sf"/>
</dbReference>
<dbReference type="InterPro" id="IPR023298">
    <property type="entry name" value="ATPase_P-typ_TM_dom_sf"/>
</dbReference>
<dbReference type="NCBIfam" id="TIGR01494">
    <property type="entry name" value="ATPase_P-type"/>
    <property type="match status" value="1"/>
</dbReference>
<evidence type="ECO:0000256" key="2">
    <source>
        <dbReference type="ARBA" id="ARBA00006024"/>
    </source>
</evidence>
<dbReference type="PANTHER" id="PTHR43520:SF8">
    <property type="entry name" value="P-TYPE CU(+) TRANSPORTER"/>
    <property type="match status" value="1"/>
</dbReference>
<dbReference type="InterPro" id="IPR012348">
    <property type="entry name" value="RNR-like"/>
</dbReference>
<feature type="transmembrane region" description="Helical" evidence="10">
    <location>
        <begin position="380"/>
        <end position="402"/>
    </location>
</feature>
<dbReference type="EMBL" id="RKKU01000036">
    <property type="protein sequence ID" value="ROZ80865.1"/>
    <property type="molecule type" value="Genomic_DNA"/>
</dbReference>
<keyword evidence="4 10" id="KW-0479">Metal-binding</keyword>
<keyword evidence="7" id="KW-1278">Translocase</keyword>
<dbReference type="SFLD" id="SFLDG00002">
    <property type="entry name" value="C1.7:_P-type_atpase_like"/>
    <property type="match status" value="1"/>
</dbReference>
<evidence type="ECO:0000256" key="4">
    <source>
        <dbReference type="ARBA" id="ARBA00022723"/>
    </source>
</evidence>
<dbReference type="InterPro" id="IPR011017">
    <property type="entry name" value="TRASH_dom"/>
</dbReference>
<dbReference type="CDD" id="cd02094">
    <property type="entry name" value="P-type_ATPase_Cu-like"/>
    <property type="match status" value="1"/>
</dbReference>
<dbReference type="Gene3D" id="3.40.50.1000">
    <property type="entry name" value="HAD superfamily/HAD-like"/>
    <property type="match status" value="1"/>
</dbReference>
<dbReference type="InterPro" id="IPR023214">
    <property type="entry name" value="HAD_sf"/>
</dbReference>
<feature type="transmembrane region" description="Helical" evidence="10">
    <location>
        <begin position="157"/>
        <end position="175"/>
    </location>
</feature>
<dbReference type="SMART" id="SM00746">
    <property type="entry name" value="TRASH"/>
    <property type="match status" value="1"/>
</dbReference>
<comment type="caution">
    <text evidence="12">The sequence shown here is derived from an EMBL/GenBank/DDBJ whole genome shotgun (WGS) entry which is preliminary data.</text>
</comment>
<dbReference type="Gene3D" id="2.70.150.10">
    <property type="entry name" value="Calcium-transporting ATPase, cytoplasmic transduction domain A"/>
    <property type="match status" value="1"/>
</dbReference>
<dbReference type="PROSITE" id="PS00154">
    <property type="entry name" value="ATPASE_E1_E2"/>
    <property type="match status" value="1"/>
</dbReference>
<evidence type="ECO:0000259" key="11">
    <source>
        <dbReference type="SMART" id="SM00746"/>
    </source>
</evidence>
<sequence length="779" mass="82822">MSAEHSCCHHDESSGSVKDPVCGMTVDPEKTEHHAEHADKTWYFCSAGCRQKFLADPQRYLAPGTGSAQAESAPPGAIFTCPMHPEVRQDGPGDCPICGMALEPEEVTADTGPSAELKDMQRRFWLGLVFALPVFLMEMGGHIFGWHQLMAPQLSNWVQLVLATPVVLWAGWPFFVRGWRSLRSRNLNMFTLIAIGTGTAWVFSVVATLIPEVFPLAFRQADGSVAVYFEAAAVVIVLVLLGQVLELRAREKTSGSIRALLDLAPATARRLDAQGDEQEVPLDQVAVGDRLRVRPGDKVPLDGEILEGRSNIDESMVTGEPLAASRTVGDQVVGGSINGQGSFVMRADKIGRDTMLAQIVQMVSSAQRSRAPIQGLADRVAGYFVPAVVLVALVAFIAWSIWGPEPAMAYGLIAAVSVLIIACPCALGLATPMSIMVGVGRGAQNGILIRDAEALERLEKVDTVVVDKTGTLTEGKPSVTAIRPADGFDEAQLLRLAAGLERGSEHPLASAIVEKARERELQLSDATEFDSPNGKGVVGQVEGQQVALGNTLLMQELQVDVAAYRDQADELRHGGATVIFAAVDGQLAGLIAIADPIKQTTADAIKALQDEGIEVVMLTGDNHTSAQAVARSLGIDRVEAEVLPEDKGRVVQQLRDQGKVVLMAGDGVNDAPALATADVGVAMGTGTDVAIESAGITLLRGDLMGIVEARKLSRATMRNIRQNLFFAFVYNAVGVPVAAGILYPFMGVLMSPIIAAAAMSLSSVSVISNALRLRASRLK</sequence>
<evidence type="ECO:0000256" key="6">
    <source>
        <dbReference type="ARBA" id="ARBA00022840"/>
    </source>
</evidence>
<dbReference type="NCBIfam" id="TIGR01525">
    <property type="entry name" value="ATPase-IB_hvy"/>
    <property type="match status" value="1"/>
</dbReference>
<evidence type="ECO:0000256" key="7">
    <source>
        <dbReference type="ARBA" id="ARBA00022967"/>
    </source>
</evidence>
<dbReference type="Pfam" id="PF04945">
    <property type="entry name" value="YHS"/>
    <property type="match status" value="1"/>
</dbReference>
<reference evidence="12 13" key="1">
    <citation type="submission" date="2018-11" db="EMBL/GenBank/DDBJ databases">
        <authorList>
            <person name="Jang G.I."/>
            <person name="Hwang C.Y."/>
        </authorList>
    </citation>
    <scope>NUCLEOTIDE SEQUENCE [LARGE SCALE GENOMIC DNA]</scope>
    <source>
        <strain evidence="12 13">SSM26</strain>
    </source>
</reference>
<organism evidence="12 13">
    <name type="scientific">Pseudomonas neustonica</name>
    <dbReference type="NCBI Taxonomy" id="2487346"/>
    <lineage>
        <taxon>Bacteria</taxon>
        <taxon>Pseudomonadati</taxon>
        <taxon>Pseudomonadota</taxon>
        <taxon>Gammaproteobacteria</taxon>
        <taxon>Pseudomonadales</taxon>
        <taxon>Pseudomonadaceae</taxon>
        <taxon>Pseudomonas</taxon>
    </lineage>
</organism>
<dbReference type="PANTHER" id="PTHR43520">
    <property type="entry name" value="ATP7, ISOFORM B"/>
    <property type="match status" value="1"/>
</dbReference>
<name>A0ABX9XD50_9PSED</name>
<feature type="transmembrane region" description="Helical" evidence="10">
    <location>
        <begin position="749"/>
        <end position="771"/>
    </location>
</feature>
<evidence type="ECO:0000256" key="9">
    <source>
        <dbReference type="ARBA" id="ARBA00023136"/>
    </source>
</evidence>
<dbReference type="InterPro" id="IPR059000">
    <property type="entry name" value="ATPase_P-type_domA"/>
</dbReference>
<dbReference type="SUPFAM" id="SSF56784">
    <property type="entry name" value="HAD-like"/>
    <property type="match status" value="1"/>
</dbReference>
<evidence type="ECO:0000256" key="1">
    <source>
        <dbReference type="ARBA" id="ARBA00004127"/>
    </source>
</evidence>
<dbReference type="SFLD" id="SFLDS00003">
    <property type="entry name" value="Haloacid_Dehalogenase"/>
    <property type="match status" value="1"/>
</dbReference>
<feature type="transmembrane region" description="Helical" evidence="10">
    <location>
        <begin position="225"/>
        <end position="245"/>
    </location>
</feature>
<dbReference type="SUPFAM" id="SSF81653">
    <property type="entry name" value="Calcium ATPase, transduction domain A"/>
    <property type="match status" value="1"/>
</dbReference>
<feature type="transmembrane region" description="Helical" evidence="10">
    <location>
        <begin position="187"/>
        <end position="210"/>
    </location>
</feature>
<dbReference type="Gene3D" id="3.40.1110.10">
    <property type="entry name" value="Calcium-transporting ATPase, cytoplasmic domain N"/>
    <property type="match status" value="1"/>
</dbReference>
<evidence type="ECO:0000256" key="10">
    <source>
        <dbReference type="RuleBase" id="RU362081"/>
    </source>
</evidence>
<dbReference type="InterPro" id="IPR045800">
    <property type="entry name" value="HMBD"/>
</dbReference>
<dbReference type="InterPro" id="IPR023299">
    <property type="entry name" value="ATPase_P-typ_cyto_dom_N"/>
</dbReference>
<dbReference type="Pfam" id="PF19335">
    <property type="entry name" value="HMBD"/>
    <property type="match status" value="1"/>
</dbReference>
<keyword evidence="6 10" id="KW-0067">ATP-binding</keyword>
<accession>A0ABX9XD50</accession>
<dbReference type="RefSeq" id="WP_123891247.1">
    <property type="nucleotide sequence ID" value="NZ_RKKU01000036.1"/>
</dbReference>
<comment type="subcellular location">
    <subcellularLocation>
        <location evidence="10">Cell membrane</location>
    </subcellularLocation>
    <subcellularLocation>
        <location evidence="1">Endomembrane system</location>
        <topology evidence="1">Multi-pass membrane protein</topology>
    </subcellularLocation>
</comment>
<keyword evidence="3 10" id="KW-0812">Transmembrane</keyword>
<dbReference type="InterPro" id="IPR044492">
    <property type="entry name" value="P_typ_ATPase_HD_dom"/>
</dbReference>
<proteinExistence type="inferred from homology"/>
<comment type="similarity">
    <text evidence="2 10">Belongs to the cation transport ATPase (P-type) (TC 3.A.3) family. Type IB subfamily.</text>
</comment>
<evidence type="ECO:0000256" key="8">
    <source>
        <dbReference type="ARBA" id="ARBA00022989"/>
    </source>
</evidence>
<dbReference type="InterPro" id="IPR009078">
    <property type="entry name" value="Ferritin-like_SF"/>
</dbReference>
<dbReference type="Pfam" id="PF00702">
    <property type="entry name" value="Hydrolase"/>
    <property type="match status" value="1"/>
</dbReference>
<keyword evidence="10" id="KW-1003">Cell membrane</keyword>
<dbReference type="InterPro" id="IPR027256">
    <property type="entry name" value="P-typ_ATPase_IB"/>
</dbReference>
<dbReference type="SFLD" id="SFLDF00027">
    <property type="entry name" value="p-type_atpase"/>
    <property type="match status" value="1"/>
</dbReference>
<feature type="transmembrane region" description="Helical" evidence="10">
    <location>
        <begin position="124"/>
        <end position="145"/>
    </location>
</feature>
<feature type="domain" description="TRASH" evidence="11">
    <location>
        <begin position="19"/>
        <end position="57"/>
    </location>
</feature>
<dbReference type="InterPro" id="IPR007029">
    <property type="entry name" value="YHS_dom"/>
</dbReference>
<evidence type="ECO:0000313" key="13">
    <source>
        <dbReference type="Proteomes" id="UP000275199"/>
    </source>
</evidence>
<evidence type="ECO:0000256" key="5">
    <source>
        <dbReference type="ARBA" id="ARBA00022741"/>
    </source>
</evidence>
<dbReference type="NCBIfam" id="TIGR01511">
    <property type="entry name" value="ATPase-IB1_Cu"/>
    <property type="match status" value="1"/>
</dbReference>
<dbReference type="PRINTS" id="PR00943">
    <property type="entry name" value="CUATPASE"/>
</dbReference>
<dbReference type="Pfam" id="PF00122">
    <property type="entry name" value="E1-E2_ATPase"/>
    <property type="match status" value="1"/>
</dbReference>
<dbReference type="InterPro" id="IPR008250">
    <property type="entry name" value="ATPase_P-typ_transduc_dom_A_sf"/>
</dbReference>
<dbReference type="InterPro" id="IPR018303">
    <property type="entry name" value="ATPase_P-typ_P_site"/>
</dbReference>
<dbReference type="Gene3D" id="1.10.620.20">
    <property type="entry name" value="Ribonucleotide Reductase, subunit A"/>
    <property type="match status" value="1"/>
</dbReference>
<keyword evidence="8 10" id="KW-1133">Transmembrane helix</keyword>
<feature type="transmembrane region" description="Helical" evidence="10">
    <location>
        <begin position="724"/>
        <end position="743"/>
    </location>
</feature>
<keyword evidence="13" id="KW-1185">Reference proteome</keyword>